<reference evidence="7" key="1">
    <citation type="submission" date="2022-11" db="EMBL/GenBank/DDBJ databases">
        <title>Methylomonas rapida sp. nov., Carotenoid-Producing Obligate Methanotrophs with High Growth Characteristics and Biotechnological Potential.</title>
        <authorList>
            <person name="Tikhonova E.N."/>
            <person name="Suleimanov R.Z."/>
            <person name="Miroshnikov K."/>
            <person name="Oshkin I.Y."/>
            <person name="Belova S.E."/>
            <person name="Danilova O.V."/>
            <person name="Ashikhmin A."/>
            <person name="Konopkin A."/>
            <person name="But S.Y."/>
            <person name="Khmelenina V.N."/>
            <person name="Kuznetsov N."/>
            <person name="Pimenov N.V."/>
            <person name="Dedysh S.N."/>
        </authorList>
    </citation>
    <scope>NUCLEOTIDE SEQUENCE</scope>
    <source>
        <strain evidence="7">MP1</strain>
    </source>
</reference>
<keyword evidence="5" id="KW-0699">rRNA-binding</keyword>
<sequence>MSLQIPAISNQGSACDVSEAVFGQDFNETLVHQLVVKYMAAARAGTKAQKNRSAVSGGGSKPFRQKGTGRARAGTTRGPIWRSGGVAFAAQPRSFDQKLNKKMYKVGIRSIFSELLRQERIAVCDDIMPAAPKTKEFLAKVKNIDAKRLLVVVDELNENLILAARNLPYIAVMTPSSVDPVSLVSADKVIATTAALKQIEERLA</sequence>
<organism evidence="7 8">
    <name type="scientific">Methylomonas rapida</name>
    <dbReference type="NCBI Taxonomy" id="2963939"/>
    <lineage>
        <taxon>Bacteria</taxon>
        <taxon>Pseudomonadati</taxon>
        <taxon>Pseudomonadota</taxon>
        <taxon>Gammaproteobacteria</taxon>
        <taxon>Methylococcales</taxon>
        <taxon>Methylococcaceae</taxon>
        <taxon>Methylomonas</taxon>
    </lineage>
</organism>
<keyword evidence="8" id="KW-1185">Reference proteome</keyword>
<dbReference type="InterPro" id="IPR002136">
    <property type="entry name" value="Ribosomal_uL4"/>
</dbReference>
<gene>
    <name evidence="5 7" type="primary">rplD</name>
    <name evidence="7" type="ORF">NM686_018410</name>
</gene>
<comment type="subunit">
    <text evidence="5">Part of the 50S ribosomal subunit.</text>
</comment>
<keyword evidence="3 5" id="KW-0687">Ribonucleoprotein</keyword>
<protein>
    <recommendedName>
        <fullName evidence="4 5">Large ribosomal subunit protein uL4</fullName>
    </recommendedName>
</protein>
<comment type="function">
    <text evidence="5">One of the primary rRNA binding proteins, this protein initially binds near the 5'-end of the 23S rRNA. It is important during the early stages of 50S assembly. It makes multiple contacts with different domains of the 23S rRNA in the assembled 50S subunit and ribosome.</text>
</comment>
<dbReference type="EMBL" id="CP113517">
    <property type="protein sequence ID" value="WAR44313.1"/>
    <property type="molecule type" value="Genomic_DNA"/>
</dbReference>
<dbReference type="PANTHER" id="PTHR10746:SF6">
    <property type="entry name" value="LARGE RIBOSOMAL SUBUNIT PROTEIN UL4M"/>
    <property type="match status" value="1"/>
</dbReference>
<evidence type="ECO:0000313" key="7">
    <source>
        <dbReference type="EMBL" id="WAR44313.1"/>
    </source>
</evidence>
<proteinExistence type="inferred from homology"/>
<accession>A0ABY7GJI9</accession>
<comment type="similarity">
    <text evidence="1 5">Belongs to the universal ribosomal protein uL4 family.</text>
</comment>
<dbReference type="RefSeq" id="WP_255189291.1">
    <property type="nucleotide sequence ID" value="NZ_CP113517.1"/>
</dbReference>
<dbReference type="PANTHER" id="PTHR10746">
    <property type="entry name" value="50S RIBOSOMAL PROTEIN L4"/>
    <property type="match status" value="1"/>
</dbReference>
<evidence type="ECO:0000256" key="4">
    <source>
        <dbReference type="ARBA" id="ARBA00035244"/>
    </source>
</evidence>
<dbReference type="InterPro" id="IPR023574">
    <property type="entry name" value="Ribosomal_uL4_dom_sf"/>
</dbReference>
<keyword evidence="2 5" id="KW-0689">Ribosomal protein</keyword>
<evidence type="ECO:0000313" key="8">
    <source>
        <dbReference type="Proteomes" id="UP001162780"/>
    </source>
</evidence>
<feature type="region of interest" description="Disordered" evidence="6">
    <location>
        <begin position="49"/>
        <end position="76"/>
    </location>
</feature>
<dbReference type="HAMAP" id="MF_01328_B">
    <property type="entry name" value="Ribosomal_uL4_B"/>
    <property type="match status" value="1"/>
</dbReference>
<dbReference type="NCBIfam" id="TIGR03953">
    <property type="entry name" value="rplD_bact"/>
    <property type="match status" value="1"/>
</dbReference>
<dbReference type="Gene3D" id="3.40.1370.10">
    <property type="match status" value="1"/>
</dbReference>
<evidence type="ECO:0000256" key="6">
    <source>
        <dbReference type="SAM" id="MobiDB-lite"/>
    </source>
</evidence>
<evidence type="ECO:0000256" key="5">
    <source>
        <dbReference type="HAMAP-Rule" id="MF_01328"/>
    </source>
</evidence>
<dbReference type="Proteomes" id="UP001162780">
    <property type="component" value="Chromosome"/>
</dbReference>
<evidence type="ECO:0000256" key="1">
    <source>
        <dbReference type="ARBA" id="ARBA00010528"/>
    </source>
</evidence>
<evidence type="ECO:0000256" key="3">
    <source>
        <dbReference type="ARBA" id="ARBA00023274"/>
    </source>
</evidence>
<dbReference type="GO" id="GO:0005840">
    <property type="term" value="C:ribosome"/>
    <property type="evidence" value="ECO:0007669"/>
    <property type="project" value="UniProtKB-KW"/>
</dbReference>
<keyword evidence="5" id="KW-0694">RNA-binding</keyword>
<evidence type="ECO:0000256" key="2">
    <source>
        <dbReference type="ARBA" id="ARBA00022980"/>
    </source>
</evidence>
<dbReference type="Pfam" id="PF00573">
    <property type="entry name" value="Ribosomal_L4"/>
    <property type="match status" value="1"/>
</dbReference>
<dbReference type="SUPFAM" id="SSF52166">
    <property type="entry name" value="Ribosomal protein L4"/>
    <property type="match status" value="1"/>
</dbReference>
<dbReference type="InterPro" id="IPR013005">
    <property type="entry name" value="Ribosomal_uL4-like"/>
</dbReference>
<comment type="function">
    <text evidence="5">Forms part of the polypeptide exit tunnel.</text>
</comment>
<name>A0ABY7GJI9_9GAMM</name>